<dbReference type="Ensembl" id="ENSSLUT00000007506.1">
    <property type="protein sequence ID" value="ENSSLUP00000007292.1"/>
    <property type="gene ID" value="ENSSLUG00000003358.1"/>
</dbReference>
<dbReference type="AlphaFoldDB" id="A0A8D0CQ80"/>
<accession>A0A8D0CQ80</accession>
<reference evidence="1" key="2">
    <citation type="submission" date="2025-09" db="UniProtKB">
        <authorList>
            <consortium name="Ensembl"/>
        </authorList>
    </citation>
    <scope>IDENTIFICATION</scope>
</reference>
<name>A0A8D0CQ80_SANLU</name>
<evidence type="ECO:0000313" key="1">
    <source>
        <dbReference type="Ensembl" id="ENSSLUP00000007292.1"/>
    </source>
</evidence>
<sequence>MKDKSLSGEWTSELFSSALTRLLELVSDASFVPLCLEGSVSKLSALGLLTLDCRRSRDLINTKTFGLLLYVNLHWANITIIASSETEMASLVDYVRQHNF</sequence>
<organism evidence="1 2">
    <name type="scientific">Sander lucioperca</name>
    <name type="common">Pike-perch</name>
    <name type="synonym">Perca lucioperca</name>
    <dbReference type="NCBI Taxonomy" id="283035"/>
    <lineage>
        <taxon>Eukaryota</taxon>
        <taxon>Metazoa</taxon>
        <taxon>Chordata</taxon>
        <taxon>Craniata</taxon>
        <taxon>Vertebrata</taxon>
        <taxon>Euteleostomi</taxon>
        <taxon>Actinopterygii</taxon>
        <taxon>Neopterygii</taxon>
        <taxon>Teleostei</taxon>
        <taxon>Neoteleostei</taxon>
        <taxon>Acanthomorphata</taxon>
        <taxon>Eupercaria</taxon>
        <taxon>Perciformes</taxon>
        <taxon>Percoidei</taxon>
        <taxon>Percidae</taxon>
        <taxon>Luciopercinae</taxon>
        <taxon>Sander</taxon>
    </lineage>
</organism>
<protein>
    <submittedName>
        <fullName evidence="1">Uncharacterized protein</fullName>
    </submittedName>
</protein>
<keyword evidence="2" id="KW-1185">Reference proteome</keyword>
<evidence type="ECO:0000313" key="2">
    <source>
        <dbReference type="Proteomes" id="UP000694568"/>
    </source>
</evidence>
<reference evidence="1" key="1">
    <citation type="submission" date="2025-08" db="UniProtKB">
        <authorList>
            <consortium name="Ensembl"/>
        </authorList>
    </citation>
    <scope>IDENTIFICATION</scope>
</reference>
<proteinExistence type="predicted"/>
<dbReference type="Proteomes" id="UP000694568">
    <property type="component" value="Unplaced"/>
</dbReference>